<evidence type="ECO:0000313" key="2">
    <source>
        <dbReference type="Proteomes" id="UP000007306"/>
    </source>
</evidence>
<organism evidence="1 2">
    <name type="scientific">Oryza glaberrima</name>
    <name type="common">African rice</name>
    <dbReference type="NCBI Taxonomy" id="4538"/>
    <lineage>
        <taxon>Eukaryota</taxon>
        <taxon>Viridiplantae</taxon>
        <taxon>Streptophyta</taxon>
        <taxon>Embryophyta</taxon>
        <taxon>Tracheophyta</taxon>
        <taxon>Spermatophyta</taxon>
        <taxon>Magnoliopsida</taxon>
        <taxon>Liliopsida</taxon>
        <taxon>Poales</taxon>
        <taxon>Poaceae</taxon>
        <taxon>BOP clade</taxon>
        <taxon>Oryzoideae</taxon>
        <taxon>Oryzeae</taxon>
        <taxon>Oryzinae</taxon>
        <taxon>Oryza</taxon>
    </lineage>
</organism>
<dbReference type="HOGENOM" id="CLU_1830370_0_0_1"/>
<reference evidence="1" key="1">
    <citation type="submission" date="2015-06" db="UniProtKB">
        <authorList>
            <consortium name="EnsemblPlants"/>
        </authorList>
    </citation>
    <scope>IDENTIFICATION</scope>
</reference>
<dbReference type="Gramene" id="ORGLA04G0279400.1">
    <property type="protein sequence ID" value="ORGLA04G0279400.1"/>
    <property type="gene ID" value="ORGLA04G0279400"/>
</dbReference>
<proteinExistence type="predicted"/>
<accession>I1PRH5</accession>
<dbReference type="EnsemblPlants" id="ORGLA04G0279400.1">
    <property type="protein sequence ID" value="ORGLA04G0279400.1"/>
    <property type="gene ID" value="ORGLA04G0279400"/>
</dbReference>
<name>I1PRH5_ORYGL</name>
<dbReference type="OMA" id="NDHVMID"/>
<dbReference type="AlphaFoldDB" id="I1PRH5"/>
<evidence type="ECO:0000313" key="1">
    <source>
        <dbReference type="EnsemblPlants" id="ORGLA04G0279400.1"/>
    </source>
</evidence>
<protein>
    <recommendedName>
        <fullName evidence="3">Transposase-associated domain-containing protein</fullName>
    </recommendedName>
</protein>
<dbReference type="Proteomes" id="UP000007306">
    <property type="component" value="Unassembled WGS sequence"/>
</dbReference>
<evidence type="ECO:0008006" key="3">
    <source>
        <dbReference type="Google" id="ProtNLM"/>
    </source>
</evidence>
<sequence length="120" mass="13955">MEYGFTANYKVWTYHGEFANPEDDDEELSFEMNEAENFIIEDMSRERMDVDVSTDSDDFDGGFDLEDMLHHVEPEVLAGRSRGLENWQALEKASNDLLYNETKGCDKDFTVLRSVLELLR</sequence>
<keyword evidence="2" id="KW-1185">Reference proteome</keyword>
<reference evidence="2" key="2">
    <citation type="submission" date="2018-04" db="EMBL/GenBank/DDBJ databases">
        <title>OglaRS2 (Oryza glaberrima Reference Sequence Version 2).</title>
        <authorList>
            <person name="Zhang J."/>
            <person name="Kudrna D."/>
            <person name="Lee S."/>
            <person name="Talag J."/>
            <person name="Rajasekar S."/>
            <person name="Wing R.A."/>
        </authorList>
    </citation>
    <scope>NUCLEOTIDE SEQUENCE [LARGE SCALE GENOMIC DNA]</scope>
    <source>
        <strain evidence="2">cv. IRGC 96717</strain>
    </source>
</reference>